<evidence type="ECO:0000256" key="7">
    <source>
        <dbReference type="ARBA" id="ARBA00023027"/>
    </source>
</evidence>
<dbReference type="InterPro" id="IPR015955">
    <property type="entry name" value="Lactate_DH/Glyco_Ohase_4_C"/>
</dbReference>
<feature type="domain" description="Lactate/malate dehydrogenase N-terminal" evidence="13">
    <location>
        <begin position="3"/>
        <end position="141"/>
    </location>
</feature>
<dbReference type="GO" id="GO:0006099">
    <property type="term" value="P:tricarboxylic acid cycle"/>
    <property type="evidence" value="ECO:0007669"/>
    <property type="project" value="UniProtKB-KW"/>
</dbReference>
<comment type="similarity">
    <text evidence="2 12">Belongs to the LDH/MDH superfamily.</text>
</comment>
<feature type="binding site" evidence="10">
    <location>
        <position position="81"/>
    </location>
    <ligand>
        <name>substrate</name>
    </ligand>
</feature>
<dbReference type="InterPro" id="IPR036291">
    <property type="entry name" value="NAD(P)-bd_dom_sf"/>
</dbReference>
<feature type="binding site" evidence="11">
    <location>
        <position position="32"/>
    </location>
    <ligand>
        <name>NAD(+)</name>
        <dbReference type="ChEBI" id="CHEBI:57540"/>
    </ligand>
</feature>
<dbReference type="FunFam" id="3.90.110.10:FF:000004">
    <property type="entry name" value="Malate dehydrogenase"/>
    <property type="match status" value="1"/>
</dbReference>
<dbReference type="GO" id="GO:0030060">
    <property type="term" value="F:L-malate dehydrogenase (NAD+) activity"/>
    <property type="evidence" value="ECO:0007669"/>
    <property type="project" value="UniProtKB-EC"/>
</dbReference>
<dbReference type="EC" id="1.1.1.37" evidence="3"/>
<feature type="binding site" evidence="10">
    <location>
        <position position="119"/>
    </location>
    <ligand>
        <name>substrate</name>
    </ligand>
</feature>
<keyword evidence="5" id="KW-0816">Tricarboxylic acid cycle</keyword>
<dbReference type="InterPro" id="IPR022383">
    <property type="entry name" value="Lactate/malate_DH_C"/>
</dbReference>
<feature type="active site" description="Proton acceptor" evidence="9">
    <location>
        <position position="174"/>
    </location>
</feature>
<reference evidence="15" key="1">
    <citation type="submission" date="2010-07" db="EMBL/GenBank/DDBJ databases">
        <title>The complete genome of Methanosalsum zhilinae DSM 4017.</title>
        <authorList>
            <consortium name="US DOE Joint Genome Institute (JGI-PGF)"/>
            <person name="Lucas S."/>
            <person name="Copeland A."/>
            <person name="Lapidus A."/>
            <person name="Glavina del Rio T."/>
            <person name="Dalin E."/>
            <person name="Tice H."/>
            <person name="Bruce D."/>
            <person name="Goodwin L."/>
            <person name="Pitluck S."/>
            <person name="Kyrpides N."/>
            <person name="Mavromatis K."/>
            <person name="Ovchinnikova G."/>
            <person name="Daligault H."/>
            <person name="Detter J.C."/>
            <person name="Han C."/>
            <person name="Tapia R."/>
            <person name="Larimer F."/>
            <person name="Land M."/>
            <person name="Hauser L."/>
            <person name="Markowitz V."/>
            <person name="Cheng J.-F."/>
            <person name="Hugenholtz P."/>
            <person name="Woyke T."/>
            <person name="Wu D."/>
            <person name="Spring S."/>
            <person name="Schueler E."/>
            <person name="Brambilla E."/>
            <person name="Klenk H.-P."/>
            <person name="Eisen J.A."/>
        </authorList>
    </citation>
    <scope>NUCLEOTIDE SEQUENCE</scope>
    <source>
        <strain evidence="15">DSM 4017</strain>
    </source>
</reference>
<evidence type="ECO:0000256" key="2">
    <source>
        <dbReference type="ARBA" id="ARBA00008104"/>
    </source>
</evidence>
<dbReference type="InterPro" id="IPR011275">
    <property type="entry name" value="Malate_DH_type3"/>
</dbReference>
<feature type="binding site" evidence="11">
    <location>
        <begin position="8"/>
        <end position="13"/>
    </location>
    <ligand>
        <name>NAD(+)</name>
        <dbReference type="ChEBI" id="CHEBI:57540"/>
    </ligand>
</feature>
<dbReference type="PANTHER" id="PTHR43128:SF16">
    <property type="entry name" value="L-LACTATE DEHYDROGENASE"/>
    <property type="match status" value="1"/>
</dbReference>
<evidence type="ECO:0000259" key="14">
    <source>
        <dbReference type="Pfam" id="PF02866"/>
    </source>
</evidence>
<feature type="binding site" evidence="11">
    <location>
        <position position="94"/>
    </location>
    <ligand>
        <name>NAD(+)</name>
        <dbReference type="ChEBI" id="CHEBI:57540"/>
    </ligand>
</feature>
<evidence type="ECO:0000256" key="11">
    <source>
        <dbReference type="PIRSR" id="PIRSR000102-3"/>
    </source>
</evidence>
<feature type="binding site" evidence="10">
    <location>
        <position position="87"/>
    </location>
    <ligand>
        <name>substrate</name>
    </ligand>
</feature>
<feature type="binding site" evidence="10">
    <location>
        <position position="150"/>
    </location>
    <ligand>
        <name>substrate</name>
    </ligand>
</feature>
<gene>
    <name evidence="15" type="ordered locus">Mzhil_1752</name>
</gene>
<name>F7XQC3_METZD</name>
<evidence type="ECO:0000256" key="8">
    <source>
        <dbReference type="ARBA" id="ARBA00048313"/>
    </source>
</evidence>
<evidence type="ECO:0000313" key="15">
    <source>
        <dbReference type="EMBL" id="AEH61587.1"/>
    </source>
</evidence>
<organism evidence="15 16">
    <name type="scientific">Methanosalsum zhilinae (strain DSM 4017 / NBRC 107636 / OCM 62 / WeN5)</name>
    <name type="common">Methanohalophilus zhilinae</name>
    <dbReference type="NCBI Taxonomy" id="679901"/>
    <lineage>
        <taxon>Archaea</taxon>
        <taxon>Methanobacteriati</taxon>
        <taxon>Methanobacteriota</taxon>
        <taxon>Stenosarchaea group</taxon>
        <taxon>Methanomicrobia</taxon>
        <taxon>Methanosarcinales</taxon>
        <taxon>Methanosarcinaceae</taxon>
        <taxon>Methanosalsum</taxon>
    </lineage>
</organism>
<dbReference type="NCBIfam" id="TIGR01763">
    <property type="entry name" value="MalateDH_bact"/>
    <property type="match status" value="1"/>
</dbReference>
<dbReference type="Pfam" id="PF00056">
    <property type="entry name" value="Ldh_1_N"/>
    <property type="match status" value="1"/>
</dbReference>
<dbReference type="NCBIfam" id="NF004863">
    <property type="entry name" value="PRK06223.1"/>
    <property type="match status" value="1"/>
</dbReference>
<evidence type="ECO:0000256" key="1">
    <source>
        <dbReference type="ARBA" id="ARBA00003966"/>
    </source>
</evidence>
<dbReference type="GO" id="GO:0004459">
    <property type="term" value="F:L-lactate dehydrogenase (NAD+) activity"/>
    <property type="evidence" value="ECO:0007669"/>
    <property type="project" value="TreeGrafter"/>
</dbReference>
<evidence type="ECO:0000313" key="16">
    <source>
        <dbReference type="Proteomes" id="UP000006622"/>
    </source>
</evidence>
<comment type="function">
    <text evidence="1">Catalyzes the reversible oxidation of malate to oxaloacetate.</text>
</comment>
<dbReference type="AlphaFoldDB" id="F7XQC3"/>
<dbReference type="STRING" id="679901.Mzhil_1752"/>
<dbReference type="InterPro" id="IPR001236">
    <property type="entry name" value="Lactate/malate_DH_N"/>
</dbReference>
<dbReference type="GeneID" id="10823393"/>
<dbReference type="PIRSF" id="PIRSF000102">
    <property type="entry name" value="Lac_mal_DH"/>
    <property type="match status" value="1"/>
</dbReference>
<accession>F7XQC3</accession>
<evidence type="ECO:0000256" key="9">
    <source>
        <dbReference type="PIRSR" id="PIRSR000102-1"/>
    </source>
</evidence>
<dbReference type="EMBL" id="CP002101">
    <property type="protein sequence ID" value="AEH61587.1"/>
    <property type="molecule type" value="Genomic_DNA"/>
</dbReference>
<proteinExistence type="inferred from homology"/>
<dbReference type="GO" id="GO:0006089">
    <property type="term" value="P:lactate metabolic process"/>
    <property type="evidence" value="ECO:0007669"/>
    <property type="project" value="TreeGrafter"/>
</dbReference>
<dbReference type="FunFam" id="3.40.50.720:FF:000018">
    <property type="entry name" value="Malate dehydrogenase"/>
    <property type="match status" value="1"/>
</dbReference>
<sequence precursor="true">MKKITVIGAGNVGATAVQRMAELEMGDLVMLDIVEGIPQGKALDLMQSAPLMEYDSHIRGTNDYNDITGSDVVVITAGVPRKPGMDRKDLLKINSNIIKDVCTNITEYAPDAVVIVVTNPLDPMTYLASRVLDMPDNRVFGMGGMLDSTRFATFVAMELGCSVKDISAMVIGSHDNLMLPLPQYTTVSGIPITELMDEDTIQELVDRTINGGAEIVKYFKNGSAFYAPAASITHMVESVIRDSKRIMPATAYLKGEYGYDGVYAGVPAKIGREGVEDIIDLKLSDKQKELLTKSVVNIQSSIELLELE</sequence>
<evidence type="ECO:0000256" key="3">
    <source>
        <dbReference type="ARBA" id="ARBA00012995"/>
    </source>
</evidence>
<dbReference type="Proteomes" id="UP000006622">
    <property type="component" value="Chromosome"/>
</dbReference>
<evidence type="ECO:0000256" key="5">
    <source>
        <dbReference type="ARBA" id="ARBA00022532"/>
    </source>
</evidence>
<evidence type="ECO:0000256" key="6">
    <source>
        <dbReference type="ARBA" id="ARBA00023002"/>
    </source>
</evidence>
<dbReference type="PRINTS" id="PR00086">
    <property type="entry name" value="LLDHDRGNASE"/>
</dbReference>
<dbReference type="Gene3D" id="3.90.110.10">
    <property type="entry name" value="Lactate dehydrogenase/glycoside hydrolase, family 4, C-terminal"/>
    <property type="match status" value="1"/>
</dbReference>
<keyword evidence="6 12" id="KW-0560">Oxidoreductase</keyword>
<evidence type="ECO:0000256" key="10">
    <source>
        <dbReference type="PIRSR" id="PIRSR000102-2"/>
    </source>
</evidence>
<dbReference type="PANTHER" id="PTHR43128">
    <property type="entry name" value="L-2-HYDROXYCARBOXYLATE DEHYDROGENASE (NAD(P)(+))"/>
    <property type="match status" value="1"/>
</dbReference>
<dbReference type="CDD" id="cd01339">
    <property type="entry name" value="LDH-like_MDH"/>
    <property type="match status" value="1"/>
</dbReference>
<protein>
    <recommendedName>
        <fullName evidence="4">Malate dehydrogenase</fullName>
        <ecNumber evidence="3">1.1.1.37</ecNumber>
    </recommendedName>
</protein>
<dbReference type="OrthoDB" id="2596at2157"/>
<keyword evidence="16" id="KW-1185">Reference proteome</keyword>
<dbReference type="KEGG" id="mzh:Mzhil_1752"/>
<evidence type="ECO:0000256" key="12">
    <source>
        <dbReference type="RuleBase" id="RU003369"/>
    </source>
</evidence>
<dbReference type="HAMAP" id="MF_00487">
    <property type="entry name" value="Malate_dehydrog_3"/>
    <property type="match status" value="1"/>
</dbReference>
<dbReference type="SUPFAM" id="SSF51735">
    <property type="entry name" value="NAD(P)-binding Rossmann-fold domains"/>
    <property type="match status" value="1"/>
</dbReference>
<evidence type="ECO:0000256" key="4">
    <source>
        <dbReference type="ARBA" id="ARBA00020382"/>
    </source>
</evidence>
<comment type="catalytic activity">
    <reaction evidence="8">
        <text>(S)-malate + NAD(+) = oxaloacetate + NADH + H(+)</text>
        <dbReference type="Rhea" id="RHEA:21432"/>
        <dbReference type="ChEBI" id="CHEBI:15378"/>
        <dbReference type="ChEBI" id="CHEBI:15589"/>
        <dbReference type="ChEBI" id="CHEBI:16452"/>
        <dbReference type="ChEBI" id="CHEBI:57540"/>
        <dbReference type="ChEBI" id="CHEBI:57945"/>
        <dbReference type="EC" id="1.1.1.37"/>
    </reaction>
</comment>
<keyword evidence="7 11" id="KW-0520">NAD</keyword>
<dbReference type="RefSeq" id="WP_013899023.1">
    <property type="nucleotide sequence ID" value="NC_015676.1"/>
</dbReference>
<dbReference type="HOGENOM" id="CLU_045401_2_1_2"/>
<feature type="binding site" evidence="11">
    <location>
        <begin position="117"/>
        <end position="119"/>
    </location>
    <ligand>
        <name>NAD(+)</name>
        <dbReference type="ChEBI" id="CHEBI:57540"/>
    </ligand>
</feature>
<dbReference type="Gene3D" id="3.40.50.720">
    <property type="entry name" value="NAD(P)-binding Rossmann-like Domain"/>
    <property type="match status" value="1"/>
</dbReference>
<evidence type="ECO:0000259" key="13">
    <source>
        <dbReference type="Pfam" id="PF00056"/>
    </source>
</evidence>
<dbReference type="Pfam" id="PF02866">
    <property type="entry name" value="Ldh_1_C"/>
    <property type="match status" value="1"/>
</dbReference>
<feature type="domain" description="Lactate/malate dehydrogenase C-terminal" evidence="14">
    <location>
        <begin position="146"/>
        <end position="303"/>
    </location>
</feature>
<dbReference type="SUPFAM" id="SSF56327">
    <property type="entry name" value="LDH C-terminal domain-like"/>
    <property type="match status" value="1"/>
</dbReference>
<dbReference type="InterPro" id="IPR001557">
    <property type="entry name" value="L-lactate/malate_DH"/>
</dbReference>